<keyword evidence="8 10" id="KW-1133">Transmembrane helix</keyword>
<comment type="subcellular location">
    <subcellularLocation>
        <location evidence="10">Cell inner membrane</location>
    </subcellularLocation>
    <subcellularLocation>
        <location evidence="2">Cell membrane</location>
        <topology evidence="2">Single-pass membrane protein</topology>
    </subcellularLocation>
</comment>
<dbReference type="PANTHER" id="PTHR35091">
    <property type="entry name" value="FLAGELLAR PROTEIN FLIL"/>
    <property type="match status" value="1"/>
</dbReference>
<reference evidence="12" key="1">
    <citation type="submission" date="2018-01" db="EMBL/GenBank/DDBJ databases">
        <authorList>
            <person name="Clerissi C."/>
        </authorList>
    </citation>
    <scope>NUCLEOTIDE SEQUENCE</scope>
    <source>
        <strain evidence="12">Cupriavidus oxalaticus LMG 2235</strain>
    </source>
</reference>
<protein>
    <recommendedName>
        <fullName evidence="10">Flagellar protein FliL</fullName>
    </recommendedName>
</protein>
<dbReference type="GeneID" id="303488318"/>
<dbReference type="PANTHER" id="PTHR35091:SF2">
    <property type="entry name" value="FLAGELLAR PROTEIN FLIL"/>
    <property type="match status" value="1"/>
</dbReference>
<evidence type="ECO:0000313" key="13">
    <source>
        <dbReference type="Proteomes" id="UP000623307"/>
    </source>
</evidence>
<evidence type="ECO:0000256" key="2">
    <source>
        <dbReference type="ARBA" id="ARBA00004162"/>
    </source>
</evidence>
<keyword evidence="13" id="KW-1185">Reference proteome</keyword>
<evidence type="ECO:0000256" key="8">
    <source>
        <dbReference type="ARBA" id="ARBA00022989"/>
    </source>
</evidence>
<dbReference type="EMBL" id="OGUS01000132">
    <property type="protein sequence ID" value="SPC17781.1"/>
    <property type="molecule type" value="Genomic_DNA"/>
</dbReference>
<sequence length="164" mass="17063">MANTASPSRTGSNTGKRGRLLLIGGGVLVLALGAGGFVLGSVLSNGQPAAPAAPAAPVIPPPIFVPLDAFTVNLRSEDGDRFLHTGLSLKVADAETQARLAQYLPEARSRILLLLSARQPADLATVEGKRKLADDIRTTIAQPFATGLPGQRVLDVLFTSFVVQ</sequence>
<keyword evidence="7 10" id="KW-0283">Flagellar rotation</keyword>
<dbReference type="GO" id="GO:0071978">
    <property type="term" value="P:bacterial-type flagellum-dependent swarming motility"/>
    <property type="evidence" value="ECO:0007669"/>
    <property type="project" value="TreeGrafter"/>
</dbReference>
<proteinExistence type="inferred from homology"/>
<comment type="function">
    <text evidence="1 10">Controls the rotational direction of flagella during chemotaxis.</text>
</comment>
<keyword evidence="4" id="KW-1003">Cell membrane</keyword>
<dbReference type="Proteomes" id="UP000623307">
    <property type="component" value="Chromosome 1"/>
</dbReference>
<evidence type="ECO:0000256" key="5">
    <source>
        <dbReference type="ARBA" id="ARBA00022500"/>
    </source>
</evidence>
<name>A0A375G8U9_9BURK</name>
<dbReference type="GO" id="GO:0006935">
    <property type="term" value="P:chemotaxis"/>
    <property type="evidence" value="ECO:0007669"/>
    <property type="project" value="UniProtKB-KW"/>
</dbReference>
<keyword evidence="6 10" id="KW-0812">Transmembrane</keyword>
<keyword evidence="12" id="KW-0969">Cilium</keyword>
<keyword evidence="5 10" id="KW-0145">Chemotaxis</keyword>
<dbReference type="RefSeq" id="WP_063239560.1">
    <property type="nucleotide sequence ID" value="NZ_CP069809.1"/>
</dbReference>
<dbReference type="Proteomes" id="UP000256862">
    <property type="component" value="Plasmid CO2235_mp"/>
</dbReference>
<evidence type="ECO:0000256" key="1">
    <source>
        <dbReference type="ARBA" id="ARBA00002254"/>
    </source>
</evidence>
<dbReference type="NCBIfam" id="NF005435">
    <property type="entry name" value="PRK07021.1"/>
    <property type="match status" value="1"/>
</dbReference>
<evidence type="ECO:0000313" key="12">
    <source>
        <dbReference type="EMBL" id="SPC17781.1"/>
    </source>
</evidence>
<evidence type="ECO:0000256" key="7">
    <source>
        <dbReference type="ARBA" id="ARBA00022779"/>
    </source>
</evidence>
<evidence type="ECO:0000256" key="9">
    <source>
        <dbReference type="ARBA" id="ARBA00023136"/>
    </source>
</evidence>
<evidence type="ECO:0000256" key="4">
    <source>
        <dbReference type="ARBA" id="ARBA00022475"/>
    </source>
</evidence>
<dbReference type="AlphaFoldDB" id="A0A375G8U9"/>
<keyword evidence="9 10" id="KW-0472">Membrane</keyword>
<evidence type="ECO:0000256" key="3">
    <source>
        <dbReference type="ARBA" id="ARBA00008281"/>
    </source>
</evidence>
<accession>A0A375G8U9</accession>
<organism evidence="12">
    <name type="scientific">Cupriavidus oxalaticus</name>
    <dbReference type="NCBI Taxonomy" id="96344"/>
    <lineage>
        <taxon>Bacteria</taxon>
        <taxon>Pseudomonadati</taxon>
        <taxon>Pseudomonadota</taxon>
        <taxon>Betaproteobacteria</taxon>
        <taxon>Burkholderiales</taxon>
        <taxon>Burkholderiaceae</taxon>
        <taxon>Cupriavidus</taxon>
    </lineage>
</organism>
<dbReference type="InterPro" id="IPR005503">
    <property type="entry name" value="FliL"/>
</dbReference>
<dbReference type="GO" id="GO:0005886">
    <property type="term" value="C:plasma membrane"/>
    <property type="evidence" value="ECO:0007669"/>
    <property type="project" value="UniProtKB-SubCell"/>
</dbReference>
<evidence type="ECO:0000313" key="11">
    <source>
        <dbReference type="EMBL" id="QRQ91778.1"/>
    </source>
</evidence>
<dbReference type="GO" id="GO:0009425">
    <property type="term" value="C:bacterial-type flagellum basal body"/>
    <property type="evidence" value="ECO:0007669"/>
    <property type="project" value="InterPro"/>
</dbReference>
<keyword evidence="10" id="KW-0997">Cell inner membrane</keyword>
<comment type="similarity">
    <text evidence="3 10">Belongs to the FliL family.</text>
</comment>
<keyword evidence="12" id="KW-0282">Flagellum</keyword>
<gene>
    <name evidence="12" type="primary">fliL</name>
    <name evidence="12" type="ORF">CO2235_MP10175</name>
    <name evidence="11" type="ORF">JTE92_02255</name>
</gene>
<dbReference type="OrthoDB" id="5297029at2"/>
<dbReference type="Pfam" id="PF03748">
    <property type="entry name" value="FliL"/>
    <property type="match status" value="1"/>
</dbReference>
<dbReference type="EMBL" id="CP069811">
    <property type="protein sequence ID" value="QRQ91778.1"/>
    <property type="molecule type" value="Genomic_DNA"/>
</dbReference>
<feature type="transmembrane region" description="Helical" evidence="10">
    <location>
        <begin position="20"/>
        <end position="43"/>
    </location>
</feature>
<evidence type="ECO:0000256" key="10">
    <source>
        <dbReference type="RuleBase" id="RU364125"/>
    </source>
</evidence>
<reference evidence="11 13" key="2">
    <citation type="submission" date="2021-02" db="EMBL/GenBank/DDBJ databases">
        <title>Complete Genome Sequence of Cupriavidus oxalaticus Strain Ox1, a Soil Oxalate-Degrading Species.</title>
        <authorList>
            <person name="Palmieri F."/>
            <person name="Udriet P."/>
            <person name="Deuasquier M."/>
            <person name="Beaudoing E."/>
            <person name="Johnson S.L."/>
            <person name="Davenport K.W."/>
            <person name="Chain P.S."/>
            <person name="Bindschedler S."/>
            <person name="Junier P."/>
        </authorList>
    </citation>
    <scope>NUCLEOTIDE SEQUENCE [LARGE SCALE GENOMIC DNA]</scope>
    <source>
        <strain evidence="11 13">Ox1</strain>
    </source>
</reference>
<evidence type="ECO:0000256" key="6">
    <source>
        <dbReference type="ARBA" id="ARBA00022692"/>
    </source>
</evidence>
<keyword evidence="12" id="KW-0966">Cell projection</keyword>